<dbReference type="InterPro" id="IPR040632">
    <property type="entry name" value="Sulfotransfer_4"/>
</dbReference>
<gene>
    <name evidence="2" type="ORF">CC86DRAFT_385301</name>
</gene>
<sequence length="256" mass="29168">MAPARLIDSTPPNPNPKDVEVLVLGFSRTALKTALEQLGYTPYHMSEALKNTRKGHLTFWQEALAAKYEGKGKSFGRDEFDKFLGNYNVLEDIPCIMFVDELLEAYPTAKVILTNRDIDSWSKSMDNTFFKVTEWKTMLLLTKWDTVFWGPYQSILSTIMSQWGSGDPRNREELRKYYRAHYQHVRSKVPRERLLEFESRDGWAPLCGFLGKEEPGGEYPRVNDAKSTDCKDDEAAFVGRNGGGGRRSGGLVGDEY</sequence>
<proteinExistence type="predicted"/>
<dbReference type="EMBL" id="MU006234">
    <property type="protein sequence ID" value="KAF2822315.1"/>
    <property type="molecule type" value="Genomic_DNA"/>
</dbReference>
<feature type="region of interest" description="Disordered" evidence="1">
    <location>
        <begin position="235"/>
        <end position="256"/>
    </location>
</feature>
<reference evidence="2" key="1">
    <citation type="journal article" date="2020" name="Stud. Mycol.">
        <title>101 Dothideomycetes genomes: a test case for predicting lifestyles and emergence of pathogens.</title>
        <authorList>
            <person name="Haridas S."/>
            <person name="Albert R."/>
            <person name="Binder M."/>
            <person name="Bloem J."/>
            <person name="Labutti K."/>
            <person name="Salamov A."/>
            <person name="Andreopoulos B."/>
            <person name="Baker S."/>
            <person name="Barry K."/>
            <person name="Bills G."/>
            <person name="Bluhm B."/>
            <person name="Cannon C."/>
            <person name="Castanera R."/>
            <person name="Culley D."/>
            <person name="Daum C."/>
            <person name="Ezra D."/>
            <person name="Gonzalez J."/>
            <person name="Henrissat B."/>
            <person name="Kuo A."/>
            <person name="Liang C."/>
            <person name="Lipzen A."/>
            <person name="Lutzoni F."/>
            <person name="Magnuson J."/>
            <person name="Mondo S."/>
            <person name="Nolan M."/>
            <person name="Ohm R."/>
            <person name="Pangilinan J."/>
            <person name="Park H.-J."/>
            <person name="Ramirez L."/>
            <person name="Alfaro M."/>
            <person name="Sun H."/>
            <person name="Tritt A."/>
            <person name="Yoshinaga Y."/>
            <person name="Zwiers L.-H."/>
            <person name="Turgeon B."/>
            <person name="Goodwin S."/>
            <person name="Spatafora J."/>
            <person name="Crous P."/>
            <person name="Grigoriev I."/>
        </authorList>
    </citation>
    <scope>NUCLEOTIDE SEQUENCE</scope>
    <source>
        <strain evidence="2">CBS 113818</strain>
    </source>
</reference>
<feature type="compositionally biased region" description="Gly residues" evidence="1">
    <location>
        <begin position="240"/>
        <end position="256"/>
    </location>
</feature>
<evidence type="ECO:0000313" key="3">
    <source>
        <dbReference type="Proteomes" id="UP000799424"/>
    </source>
</evidence>
<dbReference type="InterPro" id="IPR027417">
    <property type="entry name" value="P-loop_NTPase"/>
</dbReference>
<dbReference type="OrthoDB" id="408152at2759"/>
<evidence type="ECO:0000256" key="1">
    <source>
        <dbReference type="SAM" id="MobiDB-lite"/>
    </source>
</evidence>
<dbReference type="PANTHER" id="PTHR36978:SF4">
    <property type="entry name" value="P-LOOP CONTAINING NUCLEOSIDE TRIPHOSPHATE HYDROLASE PROTEIN"/>
    <property type="match status" value="1"/>
</dbReference>
<dbReference type="Gene3D" id="3.40.50.300">
    <property type="entry name" value="P-loop containing nucleotide triphosphate hydrolases"/>
    <property type="match status" value="1"/>
</dbReference>
<accession>A0A6A6ZPY5</accession>
<name>A0A6A6ZPY5_9PLEO</name>
<keyword evidence="3" id="KW-1185">Reference proteome</keyword>
<dbReference type="Pfam" id="PF17784">
    <property type="entry name" value="Sulfotransfer_4"/>
    <property type="match status" value="1"/>
</dbReference>
<protein>
    <recommendedName>
        <fullName evidence="4">NAD dependent epimerase/dehydratase</fullName>
    </recommendedName>
</protein>
<evidence type="ECO:0000313" key="2">
    <source>
        <dbReference type="EMBL" id="KAF2822315.1"/>
    </source>
</evidence>
<dbReference type="SUPFAM" id="SSF52540">
    <property type="entry name" value="P-loop containing nucleoside triphosphate hydrolases"/>
    <property type="match status" value="1"/>
</dbReference>
<organism evidence="2 3">
    <name type="scientific">Ophiobolus disseminans</name>
    <dbReference type="NCBI Taxonomy" id="1469910"/>
    <lineage>
        <taxon>Eukaryota</taxon>
        <taxon>Fungi</taxon>
        <taxon>Dikarya</taxon>
        <taxon>Ascomycota</taxon>
        <taxon>Pezizomycotina</taxon>
        <taxon>Dothideomycetes</taxon>
        <taxon>Pleosporomycetidae</taxon>
        <taxon>Pleosporales</taxon>
        <taxon>Pleosporineae</taxon>
        <taxon>Phaeosphaeriaceae</taxon>
        <taxon>Ophiobolus</taxon>
    </lineage>
</organism>
<dbReference type="AlphaFoldDB" id="A0A6A6ZPY5"/>
<dbReference type="PANTHER" id="PTHR36978">
    <property type="entry name" value="P-LOOP CONTAINING NUCLEOTIDE TRIPHOSPHATE HYDROLASE"/>
    <property type="match status" value="1"/>
</dbReference>
<dbReference type="Proteomes" id="UP000799424">
    <property type="component" value="Unassembled WGS sequence"/>
</dbReference>
<evidence type="ECO:0008006" key="4">
    <source>
        <dbReference type="Google" id="ProtNLM"/>
    </source>
</evidence>